<keyword evidence="2" id="KW-1185">Reference proteome</keyword>
<reference evidence="1" key="1">
    <citation type="journal article" date="2014" name="Int. J. Syst. Evol. Microbiol.">
        <title>Complete genome sequence of Corynebacterium casei LMG S-19264T (=DSM 44701T), isolated from a smear-ripened cheese.</title>
        <authorList>
            <consortium name="US DOE Joint Genome Institute (JGI-PGF)"/>
            <person name="Walter F."/>
            <person name="Albersmeier A."/>
            <person name="Kalinowski J."/>
            <person name="Ruckert C."/>
        </authorList>
    </citation>
    <scope>NUCLEOTIDE SEQUENCE</scope>
    <source>
        <strain evidence="1">VKM Ac-1069</strain>
    </source>
</reference>
<evidence type="ECO:0000313" key="2">
    <source>
        <dbReference type="Proteomes" id="UP001143463"/>
    </source>
</evidence>
<evidence type="ECO:0008006" key="3">
    <source>
        <dbReference type="Google" id="ProtNLM"/>
    </source>
</evidence>
<sequence length="105" mass="11637">MGQIYLQKFVYRDGATKADIDAAWAEAFRAMARTGNYGNVDKGVAHQKSLGSAWGGYVLIEVDDPDSFAAYQVFHMQNYGHVAHMTWEPVYDTDRVFAEAVAAAL</sequence>
<proteinExistence type="predicted"/>
<reference evidence="1" key="2">
    <citation type="submission" date="2023-01" db="EMBL/GenBank/DDBJ databases">
        <authorList>
            <person name="Sun Q."/>
            <person name="Evtushenko L."/>
        </authorList>
    </citation>
    <scope>NUCLEOTIDE SEQUENCE</scope>
    <source>
        <strain evidence="1">VKM Ac-1069</strain>
    </source>
</reference>
<comment type="caution">
    <text evidence="1">The sequence shown here is derived from an EMBL/GenBank/DDBJ whole genome shotgun (WGS) entry which is preliminary data.</text>
</comment>
<dbReference type="AlphaFoldDB" id="A0A9W6L5V1"/>
<protein>
    <recommendedName>
        <fullName evidence="3">DUF3303 domain-containing protein</fullName>
    </recommendedName>
</protein>
<gene>
    <name evidence="1" type="ORF">GCM10017577_38060</name>
</gene>
<name>A0A9W6L5V1_9PSEU</name>
<dbReference type="Proteomes" id="UP001143463">
    <property type="component" value="Unassembled WGS sequence"/>
</dbReference>
<organism evidence="1 2">
    <name type="scientific">Pseudonocardia halophobica</name>
    <dbReference type="NCBI Taxonomy" id="29401"/>
    <lineage>
        <taxon>Bacteria</taxon>
        <taxon>Bacillati</taxon>
        <taxon>Actinomycetota</taxon>
        <taxon>Actinomycetes</taxon>
        <taxon>Pseudonocardiales</taxon>
        <taxon>Pseudonocardiaceae</taxon>
        <taxon>Pseudonocardia</taxon>
    </lineage>
</organism>
<evidence type="ECO:0000313" key="1">
    <source>
        <dbReference type="EMBL" id="GLL12665.1"/>
    </source>
</evidence>
<accession>A0A9W6L5V1</accession>
<dbReference type="RefSeq" id="WP_037047812.1">
    <property type="nucleotide sequence ID" value="NZ_BAAAUZ010000073.1"/>
</dbReference>
<dbReference type="EMBL" id="BSFQ01000015">
    <property type="protein sequence ID" value="GLL12665.1"/>
    <property type="molecule type" value="Genomic_DNA"/>
</dbReference>